<gene>
    <name evidence="3" type="ORF">VPNG_03541</name>
</gene>
<dbReference type="Proteomes" id="UP000285146">
    <property type="component" value="Unassembled WGS sequence"/>
</dbReference>
<dbReference type="EMBL" id="LKEB01000017">
    <property type="protein sequence ID" value="ROW13837.1"/>
    <property type="molecule type" value="Genomic_DNA"/>
</dbReference>
<dbReference type="GO" id="GO:0005634">
    <property type="term" value="C:nucleus"/>
    <property type="evidence" value="ECO:0007669"/>
    <property type="project" value="TreeGrafter"/>
</dbReference>
<dbReference type="PANTHER" id="PTHR44167:SF30">
    <property type="entry name" value="PHOSPHORYLASE KINASE"/>
    <property type="match status" value="1"/>
</dbReference>
<dbReference type="PANTHER" id="PTHR44167">
    <property type="entry name" value="OVARIAN-SPECIFIC SERINE/THREONINE-PROTEIN KINASE LOK-RELATED"/>
    <property type="match status" value="1"/>
</dbReference>
<dbReference type="Pfam" id="PF00069">
    <property type="entry name" value="Pkinase"/>
    <property type="match status" value="1"/>
</dbReference>
<reference evidence="3 4" key="1">
    <citation type="submission" date="2015-09" db="EMBL/GenBank/DDBJ databases">
        <title>Host preference determinants of Valsa canker pathogens revealed by comparative genomics.</title>
        <authorList>
            <person name="Yin Z."/>
            <person name="Huang L."/>
        </authorList>
    </citation>
    <scope>NUCLEOTIDE SEQUENCE [LARGE SCALE GENOMIC DNA]</scope>
    <source>
        <strain evidence="3 4">SXYLt</strain>
    </source>
</reference>
<dbReference type="InParanoid" id="A0A423XCW6"/>
<dbReference type="PROSITE" id="PS50011">
    <property type="entry name" value="PROTEIN_KINASE_DOM"/>
    <property type="match status" value="1"/>
</dbReference>
<dbReference type="GO" id="GO:0004674">
    <property type="term" value="F:protein serine/threonine kinase activity"/>
    <property type="evidence" value="ECO:0007669"/>
    <property type="project" value="TreeGrafter"/>
</dbReference>
<dbReference type="PROSITE" id="PS00108">
    <property type="entry name" value="PROTEIN_KINASE_ST"/>
    <property type="match status" value="1"/>
</dbReference>
<dbReference type="GO" id="GO:0005524">
    <property type="term" value="F:ATP binding"/>
    <property type="evidence" value="ECO:0007669"/>
    <property type="project" value="InterPro"/>
</dbReference>
<accession>A0A423XCW6</accession>
<dbReference type="CDD" id="cd00180">
    <property type="entry name" value="PKc"/>
    <property type="match status" value="1"/>
</dbReference>
<dbReference type="GO" id="GO:0044773">
    <property type="term" value="P:mitotic DNA damage checkpoint signaling"/>
    <property type="evidence" value="ECO:0007669"/>
    <property type="project" value="TreeGrafter"/>
</dbReference>
<sequence>MAKFEVPGDPADTSESSHATNPNTPEHVEAPLAKDLGERAGEVIRDDQQERGCLQEFLHDQFGFEKLNLCCDSRVRLLLKHAEGNSAIKLNPEATRQEISAEPTGILRRPGDPLVVKLLGSLQSRSEAKCTLNVKSVSCEIYYIPNSDNAILFNRTPSRISMKSSSGSTKMVDPWQAVTLGPASWVLSNRNDTINFILLPRRYHLRVEEQTGTAVRRSADTSLCEPVAKKAKGPAGSSTRTVDPKATTRLEKPTTIWAGVDLQENQLVQVTDRVTGHVEYSVRRLTNWAHQKSCSEAFKAILNDETSKPEVVIVKILAKPSVNNMNVIRAAREWSQEFGIHQSLRHFKPHIAELRGWDARTMSLFVGYKQSRDLGSDHWRAEDNTFRGNDIDACRIIAQMSSALQYLNEQGISHNDIKPGNILYTPTPWPATGPYPATSTGAVLIDFGHATSADRFQPGGTPWYIPIEYNEGKRGPPSDIFALGVVMLYVMRRIPLPEKWSKYPGWWLHRAKEPETVKASNAWQEEIFRQAKALSSRSIFARKDKLYRLVHAMLDRRAEERITAPDLVEETKILLDMTGQS</sequence>
<evidence type="ECO:0000313" key="3">
    <source>
        <dbReference type="EMBL" id="ROW13837.1"/>
    </source>
</evidence>
<keyword evidence="4" id="KW-1185">Reference proteome</keyword>
<dbReference type="SUPFAM" id="SSF56112">
    <property type="entry name" value="Protein kinase-like (PK-like)"/>
    <property type="match status" value="1"/>
</dbReference>
<dbReference type="OrthoDB" id="1668230at2759"/>
<feature type="compositionally biased region" description="Polar residues" evidence="1">
    <location>
        <begin position="13"/>
        <end position="24"/>
    </location>
</feature>
<evidence type="ECO:0000259" key="2">
    <source>
        <dbReference type="PROSITE" id="PS50011"/>
    </source>
</evidence>
<organism evidence="3 4">
    <name type="scientific">Cytospora leucostoma</name>
    <dbReference type="NCBI Taxonomy" id="1230097"/>
    <lineage>
        <taxon>Eukaryota</taxon>
        <taxon>Fungi</taxon>
        <taxon>Dikarya</taxon>
        <taxon>Ascomycota</taxon>
        <taxon>Pezizomycotina</taxon>
        <taxon>Sordariomycetes</taxon>
        <taxon>Sordariomycetidae</taxon>
        <taxon>Diaporthales</taxon>
        <taxon>Cytosporaceae</taxon>
        <taxon>Cytospora</taxon>
    </lineage>
</organism>
<comment type="caution">
    <text evidence="3">The sequence shown here is derived from an EMBL/GenBank/DDBJ whole genome shotgun (WGS) entry which is preliminary data.</text>
</comment>
<dbReference type="STRING" id="1230097.A0A423XCW6"/>
<evidence type="ECO:0000256" key="1">
    <source>
        <dbReference type="SAM" id="MobiDB-lite"/>
    </source>
</evidence>
<protein>
    <recommendedName>
        <fullName evidence="2">Protein kinase domain-containing protein</fullName>
    </recommendedName>
</protein>
<evidence type="ECO:0000313" key="4">
    <source>
        <dbReference type="Proteomes" id="UP000285146"/>
    </source>
</evidence>
<proteinExistence type="predicted"/>
<dbReference type="Gene3D" id="1.10.510.10">
    <property type="entry name" value="Transferase(Phosphotransferase) domain 1"/>
    <property type="match status" value="1"/>
</dbReference>
<feature type="region of interest" description="Disordered" evidence="1">
    <location>
        <begin position="1"/>
        <end position="29"/>
    </location>
</feature>
<dbReference type="AlphaFoldDB" id="A0A423XCW6"/>
<feature type="domain" description="Protein kinase" evidence="2">
    <location>
        <begin position="283"/>
        <end position="575"/>
    </location>
</feature>
<dbReference type="InterPro" id="IPR000719">
    <property type="entry name" value="Prot_kinase_dom"/>
</dbReference>
<dbReference type="SMART" id="SM00220">
    <property type="entry name" value="S_TKc"/>
    <property type="match status" value="1"/>
</dbReference>
<name>A0A423XCW6_9PEZI</name>
<dbReference type="InterPro" id="IPR008271">
    <property type="entry name" value="Ser/Thr_kinase_AS"/>
</dbReference>
<dbReference type="InterPro" id="IPR011009">
    <property type="entry name" value="Kinase-like_dom_sf"/>
</dbReference>